<dbReference type="InterPro" id="IPR043519">
    <property type="entry name" value="NT_sf"/>
</dbReference>
<reference evidence="2" key="1">
    <citation type="journal article" date="2019" name="Int. J. Syst. Evol. Microbiol.">
        <title>The Global Catalogue of Microorganisms (GCM) 10K type strain sequencing project: providing services to taxonomists for standard genome sequencing and annotation.</title>
        <authorList>
            <consortium name="The Broad Institute Genomics Platform"/>
            <consortium name="The Broad Institute Genome Sequencing Center for Infectious Disease"/>
            <person name="Wu L."/>
            <person name="Ma J."/>
        </authorList>
    </citation>
    <scope>NUCLEOTIDE SEQUENCE [LARGE SCALE GENOMIC DNA]</scope>
    <source>
        <strain evidence="2">CGMCC 1.15043</strain>
    </source>
</reference>
<gene>
    <name evidence="1" type="ORF">GCM10008018_56150</name>
</gene>
<evidence type="ECO:0000313" key="2">
    <source>
        <dbReference type="Proteomes" id="UP000615455"/>
    </source>
</evidence>
<name>A0ABQ1F7V9_9BACL</name>
<evidence type="ECO:0000313" key="1">
    <source>
        <dbReference type="EMBL" id="GGA02852.1"/>
    </source>
</evidence>
<comment type="caution">
    <text evidence="1">The sequence shown here is derived from an EMBL/GenBank/DDBJ whole genome shotgun (WGS) entry which is preliminary data.</text>
</comment>
<proteinExistence type="predicted"/>
<dbReference type="Gene3D" id="3.30.460.40">
    <property type="match status" value="1"/>
</dbReference>
<protein>
    <recommendedName>
        <fullName evidence="3">Nucleotidyltransferase family protein</fullName>
    </recommendedName>
</protein>
<organism evidence="1 2">
    <name type="scientific">Paenibacillus marchantiophytorum</name>
    <dbReference type="NCBI Taxonomy" id="1619310"/>
    <lineage>
        <taxon>Bacteria</taxon>
        <taxon>Bacillati</taxon>
        <taxon>Bacillota</taxon>
        <taxon>Bacilli</taxon>
        <taxon>Bacillales</taxon>
        <taxon>Paenibacillaceae</taxon>
        <taxon>Paenibacillus</taxon>
    </lineage>
</organism>
<keyword evidence="2" id="KW-1185">Reference proteome</keyword>
<evidence type="ECO:0008006" key="3">
    <source>
        <dbReference type="Google" id="ProtNLM"/>
    </source>
</evidence>
<dbReference type="Proteomes" id="UP000615455">
    <property type="component" value="Unassembled WGS sequence"/>
</dbReference>
<accession>A0ABQ1F7V9</accession>
<sequence length="176" mass="19645">MNIKELQGVASLLVQNQIAYTLGGSGLLASLGLIEQVNDWDLLVDCSLEKLKAVLEPYPYSEQKSGDYPFASQFRLQLIEQNIDIIGNFALHSSSGTVTFPLTASSTWHGIHVGAPEIWFVAYKLMGRDAKAELLFNYLLRNEINESAVKRFIEEEPIDDSIKSVLFQLMNAHGKK</sequence>
<dbReference type="RefSeq" id="WP_189018144.1">
    <property type="nucleotide sequence ID" value="NZ_BMHE01000043.1"/>
</dbReference>
<dbReference type="SUPFAM" id="SSF81301">
    <property type="entry name" value="Nucleotidyltransferase"/>
    <property type="match status" value="1"/>
</dbReference>
<dbReference type="EMBL" id="BMHE01000043">
    <property type="protein sequence ID" value="GGA02852.1"/>
    <property type="molecule type" value="Genomic_DNA"/>
</dbReference>